<gene>
    <name evidence="1" type="ORF">METEAL_31280</name>
</gene>
<protein>
    <recommendedName>
        <fullName evidence="3">DUF2239 family protein</fullName>
    </recommendedName>
</protein>
<name>A0AA48K9F6_9BACT</name>
<dbReference type="RefSeq" id="WP_316412627.1">
    <property type="nucleotide sequence ID" value="NZ_AP027080.1"/>
</dbReference>
<evidence type="ECO:0000313" key="2">
    <source>
        <dbReference type="Proteomes" id="UP001238179"/>
    </source>
</evidence>
<dbReference type="KEGG" id="msil:METEAL_31280"/>
<proteinExistence type="predicted"/>
<sequence length="189" mass="20448">METSPTRPATAFEGRLRLASGPLREVALAVKAALERTACGPILTFDDATGGVIDLDTRGSDEEVLARLDPPAPARGRGRPRLGVVPREVTLLPRHWDWLNTQPGGASVALRRLVEEARRAQAGPDRRRAAQEAAYRFMSAMAGDEPGYEEALRALFAGDPEAFDLNTRAWPGDVRATTLRLAQPALSRG</sequence>
<organism evidence="1 2">
    <name type="scientific">Mesoterricola silvestris</name>
    <dbReference type="NCBI Taxonomy" id="2927979"/>
    <lineage>
        <taxon>Bacteria</taxon>
        <taxon>Pseudomonadati</taxon>
        <taxon>Acidobacteriota</taxon>
        <taxon>Holophagae</taxon>
        <taxon>Holophagales</taxon>
        <taxon>Holophagaceae</taxon>
        <taxon>Mesoterricola</taxon>
    </lineage>
</organism>
<dbReference type="InterPro" id="IPR018715">
    <property type="entry name" value="DUF2239"/>
</dbReference>
<evidence type="ECO:0008006" key="3">
    <source>
        <dbReference type="Google" id="ProtNLM"/>
    </source>
</evidence>
<keyword evidence="2" id="KW-1185">Reference proteome</keyword>
<reference evidence="2" key="1">
    <citation type="journal article" date="2023" name="Int. J. Syst. Evol. Microbiol.">
        <title>Mesoterricola silvestris gen. nov., sp. nov., Mesoterricola sediminis sp. nov., Geothrix oryzae sp. nov., Geothrix edaphica sp. nov., Geothrix rubra sp. nov., and Geothrix limicola sp. nov., six novel members of Acidobacteriota isolated from soils.</title>
        <authorList>
            <person name="Itoh H."/>
            <person name="Sugisawa Y."/>
            <person name="Mise K."/>
            <person name="Xu Z."/>
            <person name="Kuniyasu M."/>
            <person name="Ushijima N."/>
            <person name="Kawano K."/>
            <person name="Kobayashi E."/>
            <person name="Shiratori Y."/>
            <person name="Masuda Y."/>
            <person name="Senoo K."/>
        </authorList>
    </citation>
    <scope>NUCLEOTIDE SEQUENCE [LARGE SCALE GENOMIC DNA]</scope>
    <source>
        <strain evidence="2">W79</strain>
    </source>
</reference>
<accession>A0AA48K9F6</accession>
<dbReference type="AlphaFoldDB" id="A0AA48K9F6"/>
<dbReference type="EMBL" id="AP027080">
    <property type="protein sequence ID" value="BDU73954.1"/>
    <property type="molecule type" value="Genomic_DNA"/>
</dbReference>
<dbReference type="Proteomes" id="UP001238179">
    <property type="component" value="Chromosome"/>
</dbReference>
<evidence type="ECO:0000313" key="1">
    <source>
        <dbReference type="EMBL" id="BDU73954.1"/>
    </source>
</evidence>
<dbReference type="Pfam" id="PF09998">
    <property type="entry name" value="DUF2239"/>
    <property type="match status" value="1"/>
</dbReference>